<proteinExistence type="inferred from homology"/>
<evidence type="ECO:0000256" key="8">
    <source>
        <dbReference type="ARBA" id="ARBA00023136"/>
    </source>
</evidence>
<dbReference type="AlphaFoldDB" id="A0A9N9TXU6"/>
<keyword evidence="6 9" id="KW-1133">Transmembrane helix</keyword>
<accession>A0A9N9TXU6</accession>
<comment type="similarity">
    <text evidence="2">Belongs to the COX20 family.</text>
</comment>
<evidence type="ECO:0000256" key="6">
    <source>
        <dbReference type="ARBA" id="ARBA00022989"/>
    </source>
</evidence>
<keyword evidence="8 9" id="KW-0472">Membrane</keyword>
<feature type="transmembrane region" description="Helical" evidence="9">
    <location>
        <begin position="26"/>
        <end position="44"/>
    </location>
</feature>
<evidence type="ECO:0000256" key="5">
    <source>
        <dbReference type="ARBA" id="ARBA00022792"/>
    </source>
</evidence>
<evidence type="ECO:0000256" key="9">
    <source>
        <dbReference type="SAM" id="Phobius"/>
    </source>
</evidence>
<evidence type="ECO:0000256" key="2">
    <source>
        <dbReference type="ARBA" id="ARBA00009575"/>
    </source>
</evidence>
<keyword evidence="7" id="KW-0496">Mitochondrion</keyword>
<feature type="transmembrane region" description="Helical" evidence="9">
    <location>
        <begin position="51"/>
        <end position="69"/>
    </location>
</feature>
<evidence type="ECO:0000256" key="1">
    <source>
        <dbReference type="ARBA" id="ARBA00004273"/>
    </source>
</evidence>
<dbReference type="PANTHER" id="PTHR31586">
    <property type="entry name" value="CYTOCHROME C OXIDASE PROTEIN 20"/>
    <property type="match status" value="1"/>
</dbReference>
<protein>
    <recommendedName>
        <fullName evidence="3">Cytochrome c oxidase assembly protein COX20, mitochondrial</fullName>
    </recommendedName>
</protein>
<comment type="subcellular location">
    <subcellularLocation>
        <location evidence="1">Mitochondrion inner membrane</location>
    </subcellularLocation>
</comment>
<dbReference type="InterPro" id="IPR022533">
    <property type="entry name" value="Cox20"/>
</dbReference>
<evidence type="ECO:0000313" key="11">
    <source>
        <dbReference type="Proteomes" id="UP001153712"/>
    </source>
</evidence>
<reference evidence="10" key="1">
    <citation type="submission" date="2022-01" db="EMBL/GenBank/DDBJ databases">
        <authorList>
            <person name="King R."/>
        </authorList>
    </citation>
    <scope>NUCLEOTIDE SEQUENCE</scope>
</reference>
<sequence>MTDEPKEKSLVIFGRDVGKIPCFRNSMFYGITGGLFSGLVRFMFTSHPQKSSNFAVLSFSFITLGYWVHCRYEYSKLKFETMRLQELLRRNTLLEGTQADVQIEEKFGTKPADA</sequence>
<dbReference type="OrthoDB" id="14603at2759"/>
<evidence type="ECO:0000256" key="3">
    <source>
        <dbReference type="ARBA" id="ARBA00017689"/>
    </source>
</evidence>
<evidence type="ECO:0000256" key="7">
    <source>
        <dbReference type="ARBA" id="ARBA00023128"/>
    </source>
</evidence>
<evidence type="ECO:0000313" key="10">
    <source>
        <dbReference type="EMBL" id="CAG9863393.1"/>
    </source>
</evidence>
<dbReference type="GO" id="GO:0033617">
    <property type="term" value="P:mitochondrial respiratory chain complex IV assembly"/>
    <property type="evidence" value="ECO:0007669"/>
    <property type="project" value="InterPro"/>
</dbReference>
<dbReference type="PRINTS" id="PR02049">
    <property type="entry name" value="PROTEINF36A"/>
</dbReference>
<dbReference type="GO" id="GO:0005743">
    <property type="term" value="C:mitochondrial inner membrane"/>
    <property type="evidence" value="ECO:0007669"/>
    <property type="project" value="UniProtKB-SubCell"/>
</dbReference>
<name>A0A9N9TXU6_PHYSR</name>
<gene>
    <name evidence="10" type="ORF">PHYEVI_LOCUS9684</name>
</gene>
<dbReference type="Pfam" id="PF12597">
    <property type="entry name" value="Cox20"/>
    <property type="match status" value="1"/>
</dbReference>
<dbReference type="Proteomes" id="UP001153712">
    <property type="component" value="Chromosome 6"/>
</dbReference>
<keyword evidence="4 9" id="KW-0812">Transmembrane</keyword>
<dbReference type="PANTHER" id="PTHR31586:SF1">
    <property type="entry name" value="CYTOCHROME C OXIDASE ASSEMBLY PROTEIN COX20, MITOCHONDRIAL"/>
    <property type="match status" value="1"/>
</dbReference>
<evidence type="ECO:0000256" key="4">
    <source>
        <dbReference type="ARBA" id="ARBA00022692"/>
    </source>
</evidence>
<organism evidence="10 11">
    <name type="scientific">Phyllotreta striolata</name>
    <name type="common">Striped flea beetle</name>
    <name type="synonym">Crioceris striolata</name>
    <dbReference type="NCBI Taxonomy" id="444603"/>
    <lineage>
        <taxon>Eukaryota</taxon>
        <taxon>Metazoa</taxon>
        <taxon>Ecdysozoa</taxon>
        <taxon>Arthropoda</taxon>
        <taxon>Hexapoda</taxon>
        <taxon>Insecta</taxon>
        <taxon>Pterygota</taxon>
        <taxon>Neoptera</taxon>
        <taxon>Endopterygota</taxon>
        <taxon>Coleoptera</taxon>
        <taxon>Polyphaga</taxon>
        <taxon>Cucujiformia</taxon>
        <taxon>Chrysomeloidea</taxon>
        <taxon>Chrysomelidae</taxon>
        <taxon>Galerucinae</taxon>
        <taxon>Alticini</taxon>
        <taxon>Phyllotreta</taxon>
    </lineage>
</organism>
<keyword evidence="11" id="KW-1185">Reference proteome</keyword>
<keyword evidence="5" id="KW-0999">Mitochondrion inner membrane</keyword>
<dbReference type="EMBL" id="OU900099">
    <property type="protein sequence ID" value="CAG9863393.1"/>
    <property type="molecule type" value="Genomic_DNA"/>
</dbReference>